<keyword evidence="4" id="KW-1185">Reference proteome</keyword>
<name>A0ABT8KUQ3_9BACT</name>
<accession>A0ABT8KUQ3</accession>
<evidence type="ECO:0000313" key="3">
    <source>
        <dbReference type="EMBL" id="MDN5204507.1"/>
    </source>
</evidence>
<keyword evidence="1" id="KW-0732">Signal</keyword>
<evidence type="ECO:0000256" key="1">
    <source>
        <dbReference type="ARBA" id="ARBA00022729"/>
    </source>
</evidence>
<dbReference type="Pfam" id="PF13205">
    <property type="entry name" value="Big_5"/>
    <property type="match status" value="1"/>
</dbReference>
<comment type="caution">
    <text evidence="3">The sequence shown here is derived from an EMBL/GenBank/DDBJ whole genome shotgun (WGS) entry which is preliminary data.</text>
</comment>
<sequence>MRIFSVLLLIFILSNCSTPKNNQIFVNTDIENFWIAFDSIRSTSDSAKQSEYLNRLFIDKGSVGQKVMMEVRNYTASEYLNAINSYPDFWNSIRDNTLNTATYNLEIEKGVQNLKGIYPDLKPSTVYYTIGVFRSPGTGLDSLVLIGSEFALGDSNTNTKEFPQELAQAKNYYEINPIENIQFLSVHEYVHTQQKEIVNNLLSQSLYEGIAEFVTIKATGQNSPWQAFVYGPNNNETVRQKFEDEMFNFRKTRNWLWSGRNNDFGINDMGYYIGYAIAKRNYEKAKDKKLAIKEMIELDYTNEAQVERFVDGSKYFSATLEELYNRYEEKRPKVSSIKQFKNGSQNVSPNLTEITIEFSEKLDSRYKSTGFGELGKEYFPKVNSIDFSEDGLSVTYKVDLEPNKRYQIFLENGYRTSTDNLLKPYLIDFKTAAK</sequence>
<gene>
    <name evidence="3" type="ORF">QQ008_24145</name>
</gene>
<reference evidence="3" key="1">
    <citation type="submission" date="2023-06" db="EMBL/GenBank/DDBJ databases">
        <title>Genomic of Parafulvivirga corallium.</title>
        <authorList>
            <person name="Wang G."/>
        </authorList>
    </citation>
    <scope>NUCLEOTIDE SEQUENCE</scope>
    <source>
        <strain evidence="3">BMA10</strain>
    </source>
</reference>
<proteinExistence type="predicted"/>
<evidence type="ECO:0000313" key="4">
    <source>
        <dbReference type="Proteomes" id="UP001172082"/>
    </source>
</evidence>
<evidence type="ECO:0000259" key="2">
    <source>
        <dbReference type="Pfam" id="PF13205"/>
    </source>
</evidence>
<dbReference type="EMBL" id="JAUJEA010000011">
    <property type="protein sequence ID" value="MDN5204507.1"/>
    <property type="molecule type" value="Genomic_DNA"/>
</dbReference>
<organism evidence="3 4">
    <name type="scientific">Splendidivirga corallicola</name>
    <dbReference type="NCBI Taxonomy" id="3051826"/>
    <lineage>
        <taxon>Bacteria</taxon>
        <taxon>Pseudomonadati</taxon>
        <taxon>Bacteroidota</taxon>
        <taxon>Cytophagia</taxon>
        <taxon>Cytophagales</taxon>
        <taxon>Splendidivirgaceae</taxon>
        <taxon>Splendidivirga</taxon>
    </lineage>
</organism>
<dbReference type="RefSeq" id="WP_346754528.1">
    <property type="nucleotide sequence ID" value="NZ_JAUJEA010000011.1"/>
</dbReference>
<protein>
    <submittedName>
        <fullName evidence="3">Ig-like domain-containing protein</fullName>
    </submittedName>
</protein>
<dbReference type="InterPro" id="IPR032812">
    <property type="entry name" value="SbsA_Ig"/>
</dbReference>
<feature type="domain" description="SbsA Ig-like" evidence="2">
    <location>
        <begin position="330"/>
        <end position="431"/>
    </location>
</feature>
<dbReference type="Proteomes" id="UP001172082">
    <property type="component" value="Unassembled WGS sequence"/>
</dbReference>